<dbReference type="eggNOG" id="KOG1848">
    <property type="taxonomic scope" value="Eukaryota"/>
</dbReference>
<feature type="domain" description="Mon2 C-terminal" evidence="8">
    <location>
        <begin position="1318"/>
        <end position="1787"/>
    </location>
</feature>
<evidence type="ECO:0000256" key="3">
    <source>
        <dbReference type="ARBA" id="ARBA00022448"/>
    </source>
</evidence>
<dbReference type="GO" id="GO:0015031">
    <property type="term" value="P:protein transport"/>
    <property type="evidence" value="ECO:0007669"/>
    <property type="project" value="UniProtKB-KW"/>
</dbReference>
<dbReference type="Pfam" id="PF12783">
    <property type="entry name" value="Sec7-like_HUS"/>
    <property type="match status" value="1"/>
</dbReference>
<dbReference type="InterPro" id="IPR032691">
    <property type="entry name" value="Mon2/Sec7/BIG1-like_HUS"/>
</dbReference>
<evidence type="ECO:0000256" key="1">
    <source>
        <dbReference type="ARBA" id="ARBA00008144"/>
    </source>
</evidence>
<dbReference type="SUPFAM" id="SSF48371">
    <property type="entry name" value="ARM repeat"/>
    <property type="match status" value="2"/>
</dbReference>
<protein>
    <recommendedName>
        <fullName evidence="2">Protein MON2 homolog</fullName>
    </recommendedName>
</protein>
<accession>A0A0D2VLP0</accession>
<dbReference type="InParanoid" id="A0A0D2VLP0"/>
<name>A0A0D2VLP0_CAPO3</name>
<dbReference type="InterPro" id="IPR016024">
    <property type="entry name" value="ARM-type_fold"/>
</dbReference>
<evidence type="ECO:0000256" key="2">
    <source>
        <dbReference type="ARBA" id="ARBA00017134"/>
    </source>
</evidence>
<evidence type="ECO:0000259" key="7">
    <source>
        <dbReference type="Pfam" id="PF12783"/>
    </source>
</evidence>
<gene>
    <name evidence="10" type="ORF">CAOG_002242</name>
</gene>
<dbReference type="Pfam" id="PF16206">
    <property type="entry name" value="Mon2_C"/>
    <property type="match status" value="2"/>
</dbReference>
<dbReference type="InterPro" id="IPR032817">
    <property type="entry name" value="Mon2_C"/>
</dbReference>
<proteinExistence type="inferred from homology"/>
<dbReference type="PANTHER" id="PTHR10663">
    <property type="entry name" value="GUANYL-NUCLEOTIDE EXCHANGE FACTOR"/>
    <property type="match status" value="1"/>
</dbReference>
<sequence length="1796" mass="192062">MSATLGRQLLEVLQTDLRTISAEAKKKHPTVKDAAEHGILRLRSVASASSSSKPFNEVLAETDEVLAPLLMACDSKAPKLVQVAINSVHKLISHNAISQSMVGPVINTLWQLMEESLEEVKILQCCLSFITSSLLLHDETLSKVIVVCFRLYFKKDALTTNTAAATLRQILTVVFDRVTLEDTSPEVTSHLKPTSTIATTLALGNDSDSDTGGAAKNRRVLKALGPCALDAYLLFNDLCRLTNGDVPQWLVGVVEMSRTFGLELIESSLSNHPELFLKHEALSFLLKEKVCPLVIKLFSSGMKYHNNAAADRASFPVSTRLLKLVLILVQRFYNLLVTESEIFLSMLVKFLDPDKPMWQRAVALEVMRGLVQHPDMLMAICEHYDMQPQATQVLRNMVAGIANFITTLLANAAAGLSEQLGAFPPGVYAGSGGLTPPLGPSVVASSGTTGGALSSSTAMAVIGAGAGGPLKPQLAESTKNLCLESGDKTEAPVVSETYALSIGLACMITLIESLSAIVTTHWALRNSQGDKKAMWSLPSSAHTPTATTAVVDANGLAGDESLMRDLKRTMEEIRTDAQFPVWRELVESTWGAILQSLAQLLQSSRDDDVTQAIMRSYQTYTNLCGALDMKPPRDAFLVSLCKFSLPFNYDPRIEPPPIHAQASFSHVGVGSLTLSSASGVSPGVGSAMSSTNSGGVGGGGSSGGATAPTGGNAGDKDAKNAPVGNGWVLNSMNIAAIRAVLYIVHCLGDLLGESWSIALETLMHLDSIVGGSETSLALLASSNRRITDNRLNLSSSATAQSGVSQSELSVLATMLSSLFESSCYLDDSAVRALVNALCLIGHEPIGSPLSMLVSGSVSKETSSSSLLTSSTPSSKLRDLHRHANAFVTCRMWELGSVNLHRVGVFWPLIERYLVEAADNSDQVVREYAVDVLTRLAHSALAFEQRPTPLVDDLVLQETILSSLLQISPLTHADVRTKQLECLLLILHSCGQSLSRAWTIVLAIAGAATRVSDEDLDGSTAGLGGLASASTGSGSANLIKLAFQSVSLIVGDFLGNLPVECLVLCIDTVGRFGLQLADMNISLTAVGLLWSIADYLQIQRASIEAQLGASAVVAASSQDQSAGLQSGITSLDALWMALFGRLADICIDPRPEVRKSASQTLFSTISTHGALLGRSTWHACLWDVIFPLLAHIQTSSTNAAQNGAAAPAEGSIMVHHSRNTASKQWDETKVIALNGAAQLFSTHTQKLAAFDDFPSAWSTLLEAIERTAVEGSKEVATAAIESLQEILKPPATDDSSSATPPDPEDATATTIPDNVWRGLYLKAWVSWLSIGSAVTALPESGTGKNGAVASPDLYSQQYLQMYVETFSFVHSRIKAMFSIADARELFSVLTKVLLYPNSNAYRDADNTSTLQNTVLEVFARLEPTNPDLWPIMVVELLNYVPLAWLPLAAAPPSTQSPAMQATLDAAIQAVQSLPAMPANVPGIGLAPFLPLARKCLVIVGELYEKHATLPSMLQQNIFSRIMKVLHHPLALKYACPSQSLWRLAVNCFISVVRRGLKLQRPSLLGADAVNAMWAEMLKIVQDFWFSDSVLPKDYTLEQRELDEDVDLSVLELVKADVFPFTDNVSPATLALLMESLRRGSEPGLTAAVADGASGLAGLNALSVPRERLTKACFDALLMTSFSDSPGKGVSDVAVLALTTRCKDVLVQYVSAEGISGSMPLPRALLGEVAFVLKAIVTLINSLQQDARSDKLTEGRARQILIQLYPVLVDCVATSDANIRVLLRDVLLRIGTALMVTA</sequence>
<feature type="domain" description="Mon2/Sec7/BIG1-like dimerisation and cyclophilin-binding" evidence="9">
    <location>
        <begin position="7"/>
        <end position="182"/>
    </location>
</feature>
<feature type="region of interest" description="Disordered" evidence="5">
    <location>
        <begin position="1288"/>
        <end position="1309"/>
    </location>
</feature>
<feature type="compositionally biased region" description="Gly residues" evidence="5">
    <location>
        <begin position="694"/>
        <end position="703"/>
    </location>
</feature>
<dbReference type="OMA" id="AWRLCLN"/>
<dbReference type="STRING" id="595528.A0A0D2VLP0"/>
<keyword evidence="11" id="KW-1185">Reference proteome</keyword>
<dbReference type="InterPro" id="IPR015403">
    <property type="entry name" value="Mon2/Sec7/BIG1-like_HDS"/>
</dbReference>
<evidence type="ECO:0000313" key="10">
    <source>
        <dbReference type="EMBL" id="KJE91042.1"/>
    </source>
</evidence>
<dbReference type="Proteomes" id="UP000008743">
    <property type="component" value="Unassembled WGS sequence"/>
</dbReference>
<keyword evidence="4" id="KW-0653">Protein transport</keyword>
<dbReference type="FunCoup" id="A0A0D2VLP0">
    <property type="interactions" value="437"/>
</dbReference>
<dbReference type="PANTHER" id="PTHR10663:SF333">
    <property type="entry name" value="PROTEIN MON2 HOMOLOG"/>
    <property type="match status" value="1"/>
</dbReference>
<evidence type="ECO:0000259" key="9">
    <source>
        <dbReference type="Pfam" id="PF16213"/>
    </source>
</evidence>
<dbReference type="EMBL" id="KE346362">
    <property type="protein sequence ID" value="KJE91042.1"/>
    <property type="molecule type" value="Genomic_DNA"/>
</dbReference>
<evidence type="ECO:0000256" key="5">
    <source>
        <dbReference type="SAM" id="MobiDB-lite"/>
    </source>
</evidence>
<evidence type="ECO:0000256" key="4">
    <source>
        <dbReference type="ARBA" id="ARBA00022927"/>
    </source>
</evidence>
<evidence type="ECO:0000313" key="11">
    <source>
        <dbReference type="Proteomes" id="UP000008743"/>
    </source>
</evidence>
<feature type="domain" description="Mon2 C-terminal" evidence="8">
    <location>
        <begin position="1051"/>
        <end position="1295"/>
    </location>
</feature>
<dbReference type="Pfam" id="PF16213">
    <property type="entry name" value="DCB"/>
    <property type="match status" value="1"/>
</dbReference>
<evidence type="ECO:0000259" key="8">
    <source>
        <dbReference type="Pfam" id="PF16206"/>
    </source>
</evidence>
<comment type="similarity">
    <text evidence="1">Belongs to the MON2 family.</text>
</comment>
<dbReference type="InterPro" id="IPR032629">
    <property type="entry name" value="DCB_dom"/>
</dbReference>
<keyword evidence="3" id="KW-0813">Transport</keyword>
<dbReference type="Pfam" id="PF09324">
    <property type="entry name" value="Sec7-like_HDS"/>
    <property type="match status" value="1"/>
</dbReference>
<feature type="domain" description="Mon2/Sec7/BIG1-like HDS" evidence="6">
    <location>
        <begin position="954"/>
        <end position="1015"/>
    </location>
</feature>
<feature type="domain" description="Mon2/Sec7/BIG1-like HUS" evidence="7">
    <location>
        <begin position="228"/>
        <end position="393"/>
    </location>
</feature>
<dbReference type="PhylomeDB" id="A0A0D2VLP0"/>
<feature type="region of interest" description="Disordered" evidence="5">
    <location>
        <begin position="685"/>
        <end position="717"/>
    </location>
</feature>
<reference evidence="11" key="1">
    <citation type="submission" date="2011-02" db="EMBL/GenBank/DDBJ databases">
        <title>The Genome Sequence of Capsaspora owczarzaki ATCC 30864.</title>
        <authorList>
            <person name="Russ C."/>
            <person name="Cuomo C."/>
            <person name="Burger G."/>
            <person name="Gray M.W."/>
            <person name="Holland P.W.H."/>
            <person name="King N."/>
            <person name="Lang F.B.F."/>
            <person name="Roger A.J."/>
            <person name="Ruiz-Trillo I."/>
            <person name="Young S.K."/>
            <person name="Zeng Q."/>
            <person name="Gargeya S."/>
            <person name="Alvarado L."/>
            <person name="Berlin A."/>
            <person name="Chapman S.B."/>
            <person name="Chen Z."/>
            <person name="Freedman E."/>
            <person name="Gellesch M."/>
            <person name="Goldberg J."/>
            <person name="Griggs A."/>
            <person name="Gujja S."/>
            <person name="Heilman E."/>
            <person name="Heiman D."/>
            <person name="Howarth C."/>
            <person name="Mehta T."/>
            <person name="Neiman D."/>
            <person name="Pearson M."/>
            <person name="Roberts A."/>
            <person name="Saif S."/>
            <person name="Shea T."/>
            <person name="Shenoy N."/>
            <person name="Sisk P."/>
            <person name="Stolte C."/>
            <person name="Sykes S."/>
            <person name="White J."/>
            <person name="Yandava C."/>
            <person name="Haas B."/>
            <person name="Nusbaum C."/>
            <person name="Birren B."/>
        </authorList>
    </citation>
    <scope>NUCLEOTIDE SEQUENCE</scope>
    <source>
        <strain evidence="11">ATCC 30864</strain>
    </source>
</reference>
<dbReference type="RefSeq" id="XP_004348992.1">
    <property type="nucleotide sequence ID" value="XM_004348942.2"/>
</dbReference>
<organism evidence="10 11">
    <name type="scientific">Capsaspora owczarzaki (strain ATCC 30864)</name>
    <dbReference type="NCBI Taxonomy" id="595528"/>
    <lineage>
        <taxon>Eukaryota</taxon>
        <taxon>Filasterea</taxon>
        <taxon>Capsaspora</taxon>
    </lineage>
</organism>
<evidence type="ECO:0000259" key="6">
    <source>
        <dbReference type="Pfam" id="PF09324"/>
    </source>
</evidence>
<dbReference type="OrthoDB" id="294853at2759"/>